<evidence type="ECO:0000256" key="4">
    <source>
        <dbReference type="ARBA" id="ARBA00022989"/>
    </source>
</evidence>
<keyword evidence="7" id="KW-0325">Glycoprotein</keyword>
<reference evidence="9" key="2">
    <citation type="journal article" date="2023" name="Science">
        <title>Genomic signatures of disease resistance in endangered staghorn corals.</title>
        <authorList>
            <person name="Vollmer S.V."/>
            <person name="Selwyn J.D."/>
            <person name="Despard B.A."/>
            <person name="Roesel C.L."/>
        </authorList>
    </citation>
    <scope>NUCLEOTIDE SEQUENCE</scope>
    <source>
        <strain evidence="9">K2</strain>
    </source>
</reference>
<organism evidence="9 10">
    <name type="scientific">Acropora cervicornis</name>
    <name type="common">Staghorn coral</name>
    <dbReference type="NCBI Taxonomy" id="6130"/>
    <lineage>
        <taxon>Eukaryota</taxon>
        <taxon>Metazoa</taxon>
        <taxon>Cnidaria</taxon>
        <taxon>Anthozoa</taxon>
        <taxon>Hexacorallia</taxon>
        <taxon>Scleractinia</taxon>
        <taxon>Astrocoeniina</taxon>
        <taxon>Acroporidae</taxon>
        <taxon>Acropora</taxon>
    </lineage>
</organism>
<dbReference type="Gene3D" id="3.40.50.11530">
    <property type="match status" value="1"/>
</dbReference>
<keyword evidence="4" id="KW-1133">Transmembrane helix</keyword>
<dbReference type="GO" id="GO:0030368">
    <property type="term" value="F:interleukin-17 receptor activity"/>
    <property type="evidence" value="ECO:0007669"/>
    <property type="project" value="InterPro"/>
</dbReference>
<dbReference type="Proteomes" id="UP001249851">
    <property type="component" value="Unassembled WGS sequence"/>
</dbReference>
<evidence type="ECO:0000256" key="6">
    <source>
        <dbReference type="ARBA" id="ARBA00023170"/>
    </source>
</evidence>
<evidence type="ECO:0000256" key="7">
    <source>
        <dbReference type="ARBA" id="ARBA00023180"/>
    </source>
</evidence>
<dbReference type="InterPro" id="IPR039465">
    <property type="entry name" value="IL-17_rcpt-like"/>
</dbReference>
<evidence type="ECO:0000313" key="10">
    <source>
        <dbReference type="Proteomes" id="UP001249851"/>
    </source>
</evidence>
<feature type="domain" description="SEFIR" evidence="8">
    <location>
        <begin position="11"/>
        <end position="154"/>
    </location>
</feature>
<evidence type="ECO:0000256" key="2">
    <source>
        <dbReference type="ARBA" id="ARBA00022692"/>
    </source>
</evidence>
<dbReference type="AlphaFoldDB" id="A0AAD9VCM2"/>
<evidence type="ECO:0000256" key="1">
    <source>
        <dbReference type="ARBA" id="ARBA00004479"/>
    </source>
</evidence>
<comment type="caution">
    <text evidence="9">The sequence shown here is derived from an EMBL/GenBank/DDBJ whole genome shotgun (WGS) entry which is preliminary data.</text>
</comment>
<dbReference type="PANTHER" id="PTHR15583:SF7">
    <property type="entry name" value="INTERLEUKIN CYTOKINE RECEPTOR-RELATED PROTEIN 2"/>
    <property type="match status" value="1"/>
</dbReference>
<sequence length="165" mass="19390">MTQQPIHFYLVDMYYVCYYPESDEFRQQVASIVNYLRQSGYNVVMDVMVSEEISSQGPTRWAERQIRKARKVLVFLSPGLVNLAQDEMTDTVMTQDINRVWIELELLRDIYTRNRSASKMVCITLPNAPVKCLPLPLWASTKHKWPKDVKKIFKRLKDRAMILTV</sequence>
<dbReference type="EMBL" id="JARQWQ010000010">
    <property type="protein sequence ID" value="KAK2569404.1"/>
    <property type="molecule type" value="Genomic_DNA"/>
</dbReference>
<evidence type="ECO:0000256" key="5">
    <source>
        <dbReference type="ARBA" id="ARBA00023136"/>
    </source>
</evidence>
<keyword evidence="5" id="KW-0472">Membrane</keyword>
<evidence type="ECO:0000259" key="8">
    <source>
        <dbReference type="PROSITE" id="PS51534"/>
    </source>
</evidence>
<protein>
    <recommendedName>
        <fullName evidence="8">SEFIR domain-containing protein</fullName>
    </recommendedName>
</protein>
<dbReference type="PANTHER" id="PTHR15583">
    <property type="entry name" value="INTERLEUKIN-17 RECEPTOR"/>
    <property type="match status" value="1"/>
</dbReference>
<reference evidence="9" key="1">
    <citation type="journal article" date="2023" name="G3 (Bethesda)">
        <title>Whole genome assembly and annotation of the endangered Caribbean coral Acropora cervicornis.</title>
        <authorList>
            <person name="Selwyn J.D."/>
            <person name="Vollmer S.V."/>
        </authorList>
    </citation>
    <scope>NUCLEOTIDE SEQUENCE</scope>
    <source>
        <strain evidence="9">K2</strain>
    </source>
</reference>
<comment type="subcellular location">
    <subcellularLocation>
        <location evidence="1">Membrane</location>
        <topology evidence="1">Single-pass type I membrane protein</topology>
    </subcellularLocation>
</comment>
<dbReference type="GO" id="GO:0016020">
    <property type="term" value="C:membrane"/>
    <property type="evidence" value="ECO:0007669"/>
    <property type="project" value="UniProtKB-SubCell"/>
</dbReference>
<evidence type="ECO:0000313" key="9">
    <source>
        <dbReference type="EMBL" id="KAK2569404.1"/>
    </source>
</evidence>
<keyword evidence="10" id="KW-1185">Reference proteome</keyword>
<name>A0AAD9VCM2_ACRCE</name>
<accession>A0AAD9VCM2</accession>
<dbReference type="PROSITE" id="PS51534">
    <property type="entry name" value="SEFIR"/>
    <property type="match status" value="1"/>
</dbReference>
<keyword evidence="2" id="KW-0812">Transmembrane</keyword>
<gene>
    <name evidence="9" type="ORF">P5673_006330</name>
</gene>
<keyword evidence="6" id="KW-0675">Receptor</keyword>
<dbReference type="InterPro" id="IPR013568">
    <property type="entry name" value="SEFIR_dom"/>
</dbReference>
<keyword evidence="3" id="KW-0732">Signal</keyword>
<evidence type="ECO:0000256" key="3">
    <source>
        <dbReference type="ARBA" id="ARBA00022729"/>
    </source>
</evidence>
<proteinExistence type="predicted"/>
<dbReference type="Pfam" id="PF08357">
    <property type="entry name" value="SEFIR"/>
    <property type="match status" value="1"/>
</dbReference>